<dbReference type="Proteomes" id="UP000823388">
    <property type="component" value="Chromosome 2K"/>
</dbReference>
<evidence type="ECO:0000313" key="2">
    <source>
        <dbReference type="Proteomes" id="UP000823388"/>
    </source>
</evidence>
<proteinExistence type="predicted"/>
<keyword evidence="2" id="KW-1185">Reference proteome</keyword>
<reference evidence="1" key="1">
    <citation type="submission" date="2020-05" db="EMBL/GenBank/DDBJ databases">
        <title>WGS assembly of Panicum virgatum.</title>
        <authorList>
            <person name="Lovell J.T."/>
            <person name="Jenkins J."/>
            <person name="Shu S."/>
            <person name="Juenger T.E."/>
            <person name="Schmutz J."/>
        </authorList>
    </citation>
    <scope>NUCLEOTIDE SEQUENCE</scope>
    <source>
        <strain evidence="1">AP13</strain>
    </source>
</reference>
<dbReference type="AlphaFoldDB" id="A0A8T0W310"/>
<protein>
    <submittedName>
        <fullName evidence="1">Uncharacterized protein</fullName>
    </submittedName>
</protein>
<dbReference type="EMBL" id="CM029039">
    <property type="protein sequence ID" value="KAG2640346.1"/>
    <property type="molecule type" value="Genomic_DNA"/>
</dbReference>
<organism evidence="1 2">
    <name type="scientific">Panicum virgatum</name>
    <name type="common">Blackwell switchgrass</name>
    <dbReference type="NCBI Taxonomy" id="38727"/>
    <lineage>
        <taxon>Eukaryota</taxon>
        <taxon>Viridiplantae</taxon>
        <taxon>Streptophyta</taxon>
        <taxon>Embryophyta</taxon>
        <taxon>Tracheophyta</taxon>
        <taxon>Spermatophyta</taxon>
        <taxon>Magnoliopsida</taxon>
        <taxon>Liliopsida</taxon>
        <taxon>Poales</taxon>
        <taxon>Poaceae</taxon>
        <taxon>PACMAD clade</taxon>
        <taxon>Panicoideae</taxon>
        <taxon>Panicodae</taxon>
        <taxon>Paniceae</taxon>
        <taxon>Panicinae</taxon>
        <taxon>Panicum</taxon>
        <taxon>Panicum sect. Hiantes</taxon>
    </lineage>
</organism>
<accession>A0A8T0W310</accession>
<sequence length="105" mass="11452">MTDLPNFEYPEKTEPISMVTLQGRCSPCGLDWSNHYDHLLSVTATQETAGSSGLQGQGGPSNERLLRRQLLRRHGEQPCCRAWSSPAGDLAMALADVLHCGSPSR</sequence>
<evidence type="ECO:0000313" key="1">
    <source>
        <dbReference type="EMBL" id="KAG2640346.1"/>
    </source>
</evidence>
<gene>
    <name evidence="1" type="ORF">PVAP13_2KG085300</name>
</gene>
<name>A0A8T0W310_PANVG</name>
<comment type="caution">
    <text evidence="1">The sequence shown here is derived from an EMBL/GenBank/DDBJ whole genome shotgun (WGS) entry which is preliminary data.</text>
</comment>